<evidence type="ECO:0000256" key="1">
    <source>
        <dbReference type="SAM" id="MobiDB-lite"/>
    </source>
</evidence>
<keyword evidence="2" id="KW-0812">Transmembrane</keyword>
<feature type="transmembrane region" description="Helical" evidence="2">
    <location>
        <begin position="21"/>
        <end position="44"/>
    </location>
</feature>
<keyword evidence="4" id="KW-1185">Reference proteome</keyword>
<evidence type="ECO:0000313" key="4">
    <source>
        <dbReference type="Proteomes" id="UP001174208"/>
    </source>
</evidence>
<dbReference type="RefSeq" id="WP_301212562.1">
    <property type="nucleotide sequence ID" value="NZ_JAROCF010000001.1"/>
</dbReference>
<dbReference type="Proteomes" id="UP001174208">
    <property type="component" value="Unassembled WGS sequence"/>
</dbReference>
<accession>A0ABT8KCS6</accession>
<name>A0ABT8KCS6_9MICO</name>
<keyword evidence="2" id="KW-1133">Transmembrane helix</keyword>
<organism evidence="3 4">
    <name type="scientific">Leifsonia williamsii</name>
    <dbReference type="NCBI Taxonomy" id="3035919"/>
    <lineage>
        <taxon>Bacteria</taxon>
        <taxon>Bacillati</taxon>
        <taxon>Actinomycetota</taxon>
        <taxon>Actinomycetes</taxon>
        <taxon>Micrococcales</taxon>
        <taxon>Microbacteriaceae</taxon>
        <taxon>Leifsonia</taxon>
    </lineage>
</organism>
<feature type="region of interest" description="Disordered" evidence="1">
    <location>
        <begin position="80"/>
        <end position="114"/>
    </location>
</feature>
<dbReference type="EMBL" id="JAROCF010000001">
    <property type="protein sequence ID" value="MDN4614773.1"/>
    <property type="molecule type" value="Genomic_DNA"/>
</dbReference>
<proteinExistence type="predicted"/>
<keyword evidence="2" id="KW-0472">Membrane</keyword>
<evidence type="ECO:0000256" key="2">
    <source>
        <dbReference type="SAM" id="Phobius"/>
    </source>
</evidence>
<gene>
    <name evidence="3" type="ORF">P5G50_09930</name>
</gene>
<comment type="caution">
    <text evidence="3">The sequence shown here is derived from an EMBL/GenBank/DDBJ whole genome shotgun (WGS) entry which is preliminary data.</text>
</comment>
<feature type="compositionally biased region" description="Basic and acidic residues" evidence="1">
    <location>
        <begin position="87"/>
        <end position="96"/>
    </location>
</feature>
<sequence length="114" mass="11692">MSALMGEYEKGRRRAARFWMLLIAAFAAGVGVWLTLPYGIVLVAGDVGAVGGWGLAMLGAALLAGVVAAGVAAARVRVPVTSSPGKPNERFDRVDPSPDPEPGVVWSGAKLGSM</sequence>
<evidence type="ECO:0000313" key="3">
    <source>
        <dbReference type="EMBL" id="MDN4614773.1"/>
    </source>
</evidence>
<feature type="transmembrane region" description="Helical" evidence="2">
    <location>
        <begin position="50"/>
        <end position="74"/>
    </location>
</feature>
<protein>
    <submittedName>
        <fullName evidence="3">Uncharacterized protein</fullName>
    </submittedName>
</protein>
<reference evidence="3" key="1">
    <citation type="submission" date="2023-06" db="EMBL/GenBank/DDBJ databases">
        <title>MT1 and MT2 Draft Genomes of Novel Species.</title>
        <authorList>
            <person name="Venkateswaran K."/>
        </authorList>
    </citation>
    <scope>NUCLEOTIDE SEQUENCE</scope>
    <source>
        <strain evidence="3">F6_8S_P_1B</strain>
    </source>
</reference>